<keyword evidence="2" id="KW-1185">Reference proteome</keyword>
<evidence type="ECO:0000313" key="2">
    <source>
        <dbReference type="Proteomes" id="UP000814140"/>
    </source>
</evidence>
<dbReference type="EMBL" id="MU277192">
    <property type="protein sequence ID" value="KAI0066687.1"/>
    <property type="molecule type" value="Genomic_DNA"/>
</dbReference>
<evidence type="ECO:0000313" key="1">
    <source>
        <dbReference type="EMBL" id="KAI0066687.1"/>
    </source>
</evidence>
<reference evidence="1" key="2">
    <citation type="journal article" date="2022" name="New Phytol.">
        <title>Evolutionary transition to the ectomycorrhizal habit in the genomes of a hyperdiverse lineage of mushroom-forming fungi.</title>
        <authorList>
            <person name="Looney B."/>
            <person name="Miyauchi S."/>
            <person name="Morin E."/>
            <person name="Drula E."/>
            <person name="Courty P.E."/>
            <person name="Kohler A."/>
            <person name="Kuo A."/>
            <person name="LaButti K."/>
            <person name="Pangilinan J."/>
            <person name="Lipzen A."/>
            <person name="Riley R."/>
            <person name="Andreopoulos W."/>
            <person name="He G."/>
            <person name="Johnson J."/>
            <person name="Nolan M."/>
            <person name="Tritt A."/>
            <person name="Barry K.W."/>
            <person name="Grigoriev I.V."/>
            <person name="Nagy L.G."/>
            <person name="Hibbett D."/>
            <person name="Henrissat B."/>
            <person name="Matheny P.B."/>
            <person name="Labbe J."/>
            <person name="Martin F.M."/>
        </authorList>
    </citation>
    <scope>NUCLEOTIDE SEQUENCE</scope>
    <source>
        <strain evidence="1">HHB10654</strain>
    </source>
</reference>
<name>A0ACB8TE43_9AGAM</name>
<organism evidence="1 2">
    <name type="scientific">Artomyces pyxidatus</name>
    <dbReference type="NCBI Taxonomy" id="48021"/>
    <lineage>
        <taxon>Eukaryota</taxon>
        <taxon>Fungi</taxon>
        <taxon>Dikarya</taxon>
        <taxon>Basidiomycota</taxon>
        <taxon>Agaricomycotina</taxon>
        <taxon>Agaricomycetes</taxon>
        <taxon>Russulales</taxon>
        <taxon>Auriscalpiaceae</taxon>
        <taxon>Artomyces</taxon>
    </lineage>
</organism>
<accession>A0ACB8TE43</accession>
<proteinExistence type="predicted"/>
<reference evidence="1" key="1">
    <citation type="submission" date="2021-03" db="EMBL/GenBank/DDBJ databases">
        <authorList>
            <consortium name="DOE Joint Genome Institute"/>
            <person name="Ahrendt S."/>
            <person name="Looney B.P."/>
            <person name="Miyauchi S."/>
            <person name="Morin E."/>
            <person name="Drula E."/>
            <person name="Courty P.E."/>
            <person name="Chicoki N."/>
            <person name="Fauchery L."/>
            <person name="Kohler A."/>
            <person name="Kuo A."/>
            <person name="Labutti K."/>
            <person name="Pangilinan J."/>
            <person name="Lipzen A."/>
            <person name="Riley R."/>
            <person name="Andreopoulos W."/>
            <person name="He G."/>
            <person name="Johnson J."/>
            <person name="Barry K.W."/>
            <person name="Grigoriev I.V."/>
            <person name="Nagy L."/>
            <person name="Hibbett D."/>
            <person name="Henrissat B."/>
            <person name="Matheny P.B."/>
            <person name="Labbe J."/>
            <person name="Martin F."/>
        </authorList>
    </citation>
    <scope>NUCLEOTIDE SEQUENCE</scope>
    <source>
        <strain evidence="1">HHB10654</strain>
    </source>
</reference>
<gene>
    <name evidence="1" type="ORF">BV25DRAFT_1820746</name>
</gene>
<protein>
    <submittedName>
        <fullName evidence="1">Uncharacterized protein</fullName>
    </submittedName>
</protein>
<comment type="caution">
    <text evidence="1">The sequence shown here is derived from an EMBL/GenBank/DDBJ whole genome shotgun (WGS) entry which is preliminary data.</text>
</comment>
<sequence>MVGIVRHVRDTVPSTAFFFTALCIPSVSSSISLTVANLLCEPEAGMLGRLRQHRDDVLKTQESLQPMRGRSNRKPSRPSDAWTGQPEFRPMPFCVRRVCRSPPHPEAKLSCKAIRRPRATRRRGR</sequence>
<dbReference type="Proteomes" id="UP000814140">
    <property type="component" value="Unassembled WGS sequence"/>
</dbReference>